<accession>A0A1I7XHZ8</accession>
<organism evidence="4 5">
    <name type="scientific">Heterorhabditis bacteriophora</name>
    <name type="common">Entomopathogenic nematode worm</name>
    <dbReference type="NCBI Taxonomy" id="37862"/>
    <lineage>
        <taxon>Eukaryota</taxon>
        <taxon>Metazoa</taxon>
        <taxon>Ecdysozoa</taxon>
        <taxon>Nematoda</taxon>
        <taxon>Chromadorea</taxon>
        <taxon>Rhabditida</taxon>
        <taxon>Rhabditina</taxon>
        <taxon>Rhabditomorpha</taxon>
        <taxon>Strongyloidea</taxon>
        <taxon>Heterorhabditidae</taxon>
        <taxon>Heterorhabditis</taxon>
    </lineage>
</organism>
<feature type="signal peptide" evidence="2">
    <location>
        <begin position="1"/>
        <end position="17"/>
    </location>
</feature>
<keyword evidence="1" id="KW-0175">Coiled coil</keyword>
<feature type="domain" description="Apple" evidence="3">
    <location>
        <begin position="27"/>
        <end position="104"/>
    </location>
</feature>
<keyword evidence="4" id="KW-1185">Reference proteome</keyword>
<dbReference type="Pfam" id="PF00024">
    <property type="entry name" value="PAN_1"/>
    <property type="match status" value="2"/>
</dbReference>
<feature type="chain" id="PRO_5009311181" evidence="2">
    <location>
        <begin position="18"/>
        <end position="534"/>
    </location>
</feature>
<dbReference type="SUPFAM" id="SSF57414">
    <property type="entry name" value="Hairpin loop containing domain-like"/>
    <property type="match status" value="2"/>
</dbReference>
<proteinExistence type="predicted"/>
<keyword evidence="2" id="KW-0732">Signal</keyword>
<evidence type="ECO:0000256" key="1">
    <source>
        <dbReference type="SAM" id="Coils"/>
    </source>
</evidence>
<protein>
    <submittedName>
        <fullName evidence="5">Apple domain-containing protein</fullName>
    </submittedName>
</protein>
<evidence type="ECO:0000259" key="3">
    <source>
        <dbReference type="PROSITE" id="PS50948"/>
    </source>
</evidence>
<dbReference type="PROSITE" id="PS50948">
    <property type="entry name" value="PAN"/>
    <property type="match status" value="2"/>
</dbReference>
<feature type="domain" description="Apple" evidence="3">
    <location>
        <begin position="434"/>
        <end position="512"/>
    </location>
</feature>
<name>A0A1I7XHZ8_HETBA</name>
<feature type="coiled-coil region" evidence="1">
    <location>
        <begin position="269"/>
        <end position="297"/>
    </location>
</feature>
<sequence>MLFRLLFVFATLQALLGQDELKVLRPCFERYPNHRLVNVKPYHSEWRMKTEERCLQFCVETASRCRSVVYDTVQHICHFFLDEGDNQAIIAPRMVYFRVVSKDCLDHIFDTPNTVSILENPLQNFSTTSTSTMDITTIVSTNPTLWNEAKEDPLKERFKTENHPEIMSEEYKIKDKMGEEMNFEREQTEFIGSFGSETSDDAKIEKNEVLRDINPMGDMEKRWQSSMEQLQKNNDDYVFKGARMESSLIIPTQHPESITDSKYEDELLENALKKEVANTKQQLSKKLEERLGKLKELYPTKYVEYISSHENEFSGLDENSQLARPTTEWVDEMATKASTRVKQRRKKTKFEARRIKFTEELSYPKKLNTVATEVRRKPTRPPLKQVLASDSSSFIHKARSFLDSVNTKEVELQIPKTPQFDDTALVQTYFEGVCPHGESPVWISFENSMDSSTSAIDSSYAQNKRQCQAMCSQESCKSFTFFDKEKQCMVNINSEGVSLMPPPGGNYTASTSTKFCFSGEPQPSCNIKVIQFIY</sequence>
<dbReference type="SMART" id="SM00473">
    <property type="entry name" value="PAN_AP"/>
    <property type="match status" value="2"/>
</dbReference>
<dbReference type="WBParaSite" id="Hba_17129">
    <property type="protein sequence ID" value="Hba_17129"/>
    <property type="gene ID" value="Hba_17129"/>
</dbReference>
<evidence type="ECO:0000256" key="2">
    <source>
        <dbReference type="SAM" id="SignalP"/>
    </source>
</evidence>
<reference evidence="5" key="1">
    <citation type="submission" date="2016-11" db="UniProtKB">
        <authorList>
            <consortium name="WormBaseParasite"/>
        </authorList>
    </citation>
    <scope>IDENTIFICATION</scope>
</reference>
<dbReference type="Gene3D" id="3.50.4.10">
    <property type="entry name" value="Hepatocyte Growth Factor"/>
    <property type="match status" value="1"/>
</dbReference>
<dbReference type="AlphaFoldDB" id="A0A1I7XHZ8"/>
<dbReference type="Proteomes" id="UP000095283">
    <property type="component" value="Unplaced"/>
</dbReference>
<dbReference type="InterPro" id="IPR003609">
    <property type="entry name" value="Pan_app"/>
</dbReference>
<evidence type="ECO:0000313" key="4">
    <source>
        <dbReference type="Proteomes" id="UP000095283"/>
    </source>
</evidence>
<evidence type="ECO:0000313" key="5">
    <source>
        <dbReference type="WBParaSite" id="Hba_17129"/>
    </source>
</evidence>